<keyword evidence="6" id="KW-1185">Reference proteome</keyword>
<dbReference type="InterPro" id="IPR032861">
    <property type="entry name" value="TAXi_N"/>
</dbReference>
<dbReference type="GO" id="GO:0004190">
    <property type="term" value="F:aspartic-type endopeptidase activity"/>
    <property type="evidence" value="ECO:0007669"/>
    <property type="project" value="InterPro"/>
</dbReference>
<name>A0A5J9T571_9POAL</name>
<proteinExistence type="inferred from homology"/>
<dbReference type="Pfam" id="PF14541">
    <property type="entry name" value="TAXi_C"/>
    <property type="match status" value="1"/>
</dbReference>
<feature type="domain" description="Peptidase A1" evidence="4">
    <location>
        <begin position="99"/>
        <end position="476"/>
    </location>
</feature>
<dbReference type="InterPro" id="IPR033121">
    <property type="entry name" value="PEPTIDASE_A1"/>
</dbReference>
<dbReference type="OrthoDB" id="1258937at2759"/>
<feature type="transmembrane region" description="Helical" evidence="3">
    <location>
        <begin position="59"/>
        <end position="81"/>
    </location>
</feature>
<evidence type="ECO:0000256" key="3">
    <source>
        <dbReference type="SAM" id="Phobius"/>
    </source>
</evidence>
<dbReference type="Pfam" id="PF14543">
    <property type="entry name" value="TAXi_N"/>
    <property type="match status" value="1"/>
</dbReference>
<gene>
    <name evidence="5" type="ORF">EJB05_49747</name>
</gene>
<dbReference type="SUPFAM" id="SSF50630">
    <property type="entry name" value="Acid proteases"/>
    <property type="match status" value="1"/>
</dbReference>
<feature type="non-terminal residue" evidence="5">
    <location>
        <position position="1"/>
    </location>
</feature>
<comment type="similarity">
    <text evidence="1">Belongs to the peptidase A1 family.</text>
</comment>
<evidence type="ECO:0000256" key="1">
    <source>
        <dbReference type="ARBA" id="ARBA00007447"/>
    </source>
</evidence>
<feature type="region of interest" description="Disordered" evidence="2">
    <location>
        <begin position="147"/>
        <end position="176"/>
    </location>
</feature>
<evidence type="ECO:0000313" key="5">
    <source>
        <dbReference type="EMBL" id="TVU06526.1"/>
    </source>
</evidence>
<evidence type="ECO:0000313" key="6">
    <source>
        <dbReference type="Proteomes" id="UP000324897"/>
    </source>
</evidence>
<protein>
    <recommendedName>
        <fullName evidence="4">Peptidase A1 domain-containing protein</fullName>
    </recommendedName>
</protein>
<dbReference type="PANTHER" id="PTHR47965:SF60">
    <property type="entry name" value="CHITINASE CLP"/>
    <property type="match status" value="1"/>
</dbReference>
<dbReference type="InterPro" id="IPR001461">
    <property type="entry name" value="Aspartic_peptidase_A1"/>
</dbReference>
<keyword evidence="3" id="KW-1133">Transmembrane helix</keyword>
<comment type="caution">
    <text evidence="5">The sequence shown here is derived from an EMBL/GenBank/DDBJ whole genome shotgun (WGS) entry which is preliminary data.</text>
</comment>
<dbReference type="EMBL" id="RWGY01000051">
    <property type="protein sequence ID" value="TVU06526.1"/>
    <property type="molecule type" value="Genomic_DNA"/>
</dbReference>
<dbReference type="InterPro" id="IPR021109">
    <property type="entry name" value="Peptidase_aspartic_dom_sf"/>
</dbReference>
<dbReference type="InterPro" id="IPR032799">
    <property type="entry name" value="TAXi_C"/>
</dbReference>
<keyword evidence="3" id="KW-0472">Membrane</keyword>
<evidence type="ECO:0000256" key="2">
    <source>
        <dbReference type="SAM" id="MobiDB-lite"/>
    </source>
</evidence>
<reference evidence="5 6" key="1">
    <citation type="journal article" date="2019" name="Sci. Rep.">
        <title>A high-quality genome of Eragrostis curvula grass provides insights into Poaceae evolution and supports new strategies to enhance forage quality.</title>
        <authorList>
            <person name="Carballo J."/>
            <person name="Santos B.A.C.M."/>
            <person name="Zappacosta D."/>
            <person name="Garbus I."/>
            <person name="Selva J.P."/>
            <person name="Gallo C.A."/>
            <person name="Diaz A."/>
            <person name="Albertini E."/>
            <person name="Caccamo M."/>
            <person name="Echenique V."/>
        </authorList>
    </citation>
    <scope>NUCLEOTIDE SEQUENCE [LARGE SCALE GENOMIC DNA]</scope>
    <source>
        <strain evidence="6">cv. Victoria</strain>
        <tissue evidence="5">Leaf</tissue>
    </source>
</reference>
<dbReference type="Gramene" id="TVU06526">
    <property type="protein sequence ID" value="TVU06526"/>
    <property type="gene ID" value="EJB05_49747"/>
</dbReference>
<dbReference type="PROSITE" id="PS51767">
    <property type="entry name" value="PEPTIDASE_A1"/>
    <property type="match status" value="1"/>
</dbReference>
<keyword evidence="3" id="KW-0812">Transmembrane</keyword>
<sequence>MELVASKHHLDYKNHGPHLMLPLLDRLYKQSVRTGGSSNSLTTLPELMITSMKMPQTKLLLVVAILVISQLLFSPSTAAAAREDEDGKPLVIRVLKDNATSLYTIPIKDDKHPLVLDLSSPLIWSTCHDSHPTFKPHEHECKQAKSYTHPSCSSKPKHAGDSLTAAGLDKRKKKKSPKCVTHPYNPITGKCGDGDLTRTNLSASATNGVFDLYPVSFPAVTSCAPDALLASLPAGAAGVAGLSDSKLSLQAQIASTQKVDKKFALCLSSGSEGGVAIFGGGPLIIPGPGRKPDRIPEATVPLHSRRDSSGGYYYIKAKGITINTKRVPIDDDDDLIVELSLRTQYTSLRSDVYHALKQAFDNATSEYAPWVKHVPLSRHSSCATTRARSPTRGTGRAQLPPIELRLERDETLTIWAPSSIVSIGDEPVACFAFVEMKEEQVGETHGPAPAIVMGGGTSLEQQVLLFDTEEGRFGTSGLMLPSCGNFMWHNGRRTSSECVPLPQDNVSQAAIYEPFWVLRT</sequence>
<evidence type="ECO:0000259" key="4">
    <source>
        <dbReference type="PROSITE" id="PS51767"/>
    </source>
</evidence>
<dbReference type="GO" id="GO:0006508">
    <property type="term" value="P:proteolysis"/>
    <property type="evidence" value="ECO:0007669"/>
    <property type="project" value="InterPro"/>
</dbReference>
<dbReference type="Proteomes" id="UP000324897">
    <property type="component" value="Unassembled WGS sequence"/>
</dbReference>
<organism evidence="5 6">
    <name type="scientific">Eragrostis curvula</name>
    <name type="common">weeping love grass</name>
    <dbReference type="NCBI Taxonomy" id="38414"/>
    <lineage>
        <taxon>Eukaryota</taxon>
        <taxon>Viridiplantae</taxon>
        <taxon>Streptophyta</taxon>
        <taxon>Embryophyta</taxon>
        <taxon>Tracheophyta</taxon>
        <taxon>Spermatophyta</taxon>
        <taxon>Magnoliopsida</taxon>
        <taxon>Liliopsida</taxon>
        <taxon>Poales</taxon>
        <taxon>Poaceae</taxon>
        <taxon>PACMAD clade</taxon>
        <taxon>Chloridoideae</taxon>
        <taxon>Eragrostideae</taxon>
        <taxon>Eragrostidinae</taxon>
        <taxon>Eragrostis</taxon>
    </lineage>
</organism>
<dbReference type="FunFam" id="2.40.70.10:FF:000075">
    <property type="entry name" value="Putative xylanase inhibitor"/>
    <property type="match status" value="1"/>
</dbReference>
<dbReference type="Gene3D" id="2.40.70.10">
    <property type="entry name" value="Acid Proteases"/>
    <property type="match status" value="2"/>
</dbReference>
<dbReference type="PANTHER" id="PTHR47965">
    <property type="entry name" value="ASPARTYL PROTEASE-RELATED"/>
    <property type="match status" value="1"/>
</dbReference>
<accession>A0A5J9T571</accession>
<dbReference type="AlphaFoldDB" id="A0A5J9T571"/>